<reference evidence="2 3" key="1">
    <citation type="submission" date="2022-11" db="EMBL/GenBank/DDBJ databases">
        <title>Minimal conservation of predation-associated metabolite biosynthetic gene clusters underscores biosynthetic potential of Myxococcota including descriptions for ten novel species: Archangium lansinium sp. nov., Myxococcus landrumus sp. nov., Nannocystis bai.</title>
        <authorList>
            <person name="Ahearne A."/>
            <person name="Stevens C."/>
            <person name="Phillips K."/>
        </authorList>
    </citation>
    <scope>NUCLEOTIDE SEQUENCE [LARGE SCALE GENOMIC DNA]</scope>
    <source>
        <strain evidence="2 3">MIWBW</strain>
    </source>
</reference>
<dbReference type="RefSeq" id="WP_267536311.1">
    <property type="nucleotide sequence ID" value="NZ_JAPNKA010000001.1"/>
</dbReference>
<protein>
    <recommendedName>
        <fullName evidence="4">Phosphate-selective porin O and P</fullName>
    </recommendedName>
</protein>
<feature type="chain" id="PRO_5046703971" description="Phosphate-selective porin O and P" evidence="1">
    <location>
        <begin position="23"/>
        <end position="382"/>
    </location>
</feature>
<feature type="signal peptide" evidence="1">
    <location>
        <begin position="1"/>
        <end position="22"/>
    </location>
</feature>
<gene>
    <name evidence="2" type="ORF">OV287_23715</name>
</gene>
<sequence>MRVSWKRWLAAAVVGTSPAALAGTVVEPRARVTLEERYDDDFRLNDAGATGGQFMTKVTPRVGLDLKDPTLTLESFYAADVLMRHGTGRVTLDHRGGLTVRKLLSRRLRVEVSGGVYRVTDPASLPRESVARSNQPVLYGQSRVYVTGRLSRTVDLGVGYAFEGVRVLEVGREPGFVHNPFAELWLRTTRRLSLGLEYRYQGFIFGDSFEQAHGVSGALRYRLSRQTTLTARGGPVSFMGPEGTGGVVPRMRLELLHEAGPFDMGFVAGHDLVGASGFTNALWADFAGLVLNRHFNGRVSVYGVASFFRNGRAPGEGAFTWDENARVAQGYALGAGLEFKINRYLSMQTTVDRIAQVGVDEAAAGVNLARNVAAIRLHMKAW</sequence>
<dbReference type="EMBL" id="JAPNKA010000001">
    <property type="protein sequence ID" value="MCY1077482.1"/>
    <property type="molecule type" value="Genomic_DNA"/>
</dbReference>
<evidence type="ECO:0000256" key="1">
    <source>
        <dbReference type="SAM" id="SignalP"/>
    </source>
</evidence>
<keyword evidence="3" id="KW-1185">Reference proteome</keyword>
<evidence type="ECO:0000313" key="2">
    <source>
        <dbReference type="EMBL" id="MCY1077482.1"/>
    </source>
</evidence>
<evidence type="ECO:0008006" key="4">
    <source>
        <dbReference type="Google" id="ProtNLM"/>
    </source>
</evidence>
<accession>A0ABT4A962</accession>
<dbReference type="Proteomes" id="UP001207654">
    <property type="component" value="Unassembled WGS sequence"/>
</dbReference>
<name>A0ABT4A962_9BACT</name>
<proteinExistence type="predicted"/>
<evidence type="ECO:0000313" key="3">
    <source>
        <dbReference type="Proteomes" id="UP001207654"/>
    </source>
</evidence>
<organism evidence="2 3">
    <name type="scientific">Archangium lansingense</name>
    <dbReference type="NCBI Taxonomy" id="2995310"/>
    <lineage>
        <taxon>Bacteria</taxon>
        <taxon>Pseudomonadati</taxon>
        <taxon>Myxococcota</taxon>
        <taxon>Myxococcia</taxon>
        <taxon>Myxococcales</taxon>
        <taxon>Cystobacterineae</taxon>
        <taxon>Archangiaceae</taxon>
        <taxon>Archangium</taxon>
    </lineage>
</organism>
<comment type="caution">
    <text evidence="2">The sequence shown here is derived from an EMBL/GenBank/DDBJ whole genome shotgun (WGS) entry which is preliminary data.</text>
</comment>
<keyword evidence="1" id="KW-0732">Signal</keyword>